<name>A0A0U3NFI0_9BURK</name>
<accession>A0A0U3NFI0</accession>
<dbReference type="RefSeq" id="WP_058935358.1">
    <property type="nucleotide sequence ID" value="NZ_CP013729.1"/>
</dbReference>
<keyword evidence="3" id="KW-1185">Reference proteome</keyword>
<organism evidence="2 3">
    <name type="scientific">Roseateles depolymerans</name>
    <dbReference type="NCBI Taxonomy" id="76731"/>
    <lineage>
        <taxon>Bacteria</taxon>
        <taxon>Pseudomonadati</taxon>
        <taxon>Pseudomonadota</taxon>
        <taxon>Betaproteobacteria</taxon>
        <taxon>Burkholderiales</taxon>
        <taxon>Sphaerotilaceae</taxon>
        <taxon>Roseateles</taxon>
    </lineage>
</organism>
<dbReference type="STRING" id="76731.RD2015_2735"/>
<evidence type="ECO:0000313" key="2">
    <source>
        <dbReference type="EMBL" id="ALV07200.1"/>
    </source>
</evidence>
<protein>
    <submittedName>
        <fullName evidence="2">Uncharacterized protein</fullName>
    </submittedName>
</protein>
<dbReference type="AlphaFoldDB" id="A0A0U3NFI0"/>
<dbReference type="Proteomes" id="UP000060699">
    <property type="component" value="Chromosome"/>
</dbReference>
<feature type="region of interest" description="Disordered" evidence="1">
    <location>
        <begin position="1"/>
        <end position="22"/>
    </location>
</feature>
<dbReference type="EMBL" id="CP013729">
    <property type="protein sequence ID" value="ALV07200.1"/>
    <property type="molecule type" value="Genomic_DNA"/>
</dbReference>
<sequence>MDITSASTVSAAVSSASNAAPGTTSQAASLLVLRKALDVQQAGALALLDALPPQPALATEGSLGRNLNTYA</sequence>
<dbReference type="InterPro" id="IPR025906">
    <property type="entry name" value="YjfB_motility"/>
</dbReference>
<evidence type="ECO:0000313" key="3">
    <source>
        <dbReference type="Proteomes" id="UP000060699"/>
    </source>
</evidence>
<proteinExistence type="predicted"/>
<dbReference type="Pfam" id="PF14070">
    <property type="entry name" value="YjfB_motility"/>
    <property type="match status" value="1"/>
</dbReference>
<gene>
    <name evidence="2" type="ORF">RD2015_2735</name>
</gene>
<feature type="compositionally biased region" description="Low complexity" evidence="1">
    <location>
        <begin position="1"/>
        <end position="20"/>
    </location>
</feature>
<evidence type="ECO:0000256" key="1">
    <source>
        <dbReference type="SAM" id="MobiDB-lite"/>
    </source>
</evidence>
<reference evidence="2 3" key="1">
    <citation type="submission" date="2015-12" db="EMBL/GenBank/DDBJ databases">
        <title>Complete genome of Roseateles depolymerans KCTC 42856.</title>
        <authorList>
            <person name="Kim K.M."/>
        </authorList>
    </citation>
    <scope>NUCLEOTIDE SEQUENCE [LARGE SCALE GENOMIC DNA]</scope>
    <source>
        <strain evidence="2 3">KCTC 42856</strain>
    </source>
</reference>
<dbReference type="KEGG" id="rdp:RD2015_2735"/>